<protein>
    <submittedName>
        <fullName evidence="2">Uncharacterized protein</fullName>
    </submittedName>
</protein>
<proteinExistence type="predicted"/>
<reference evidence="2 3" key="1">
    <citation type="submission" date="2016-10" db="EMBL/GenBank/DDBJ databases">
        <authorList>
            <person name="de Groot N.N."/>
        </authorList>
    </citation>
    <scope>NUCLEOTIDE SEQUENCE [LARGE SCALE GENOMIC DNA]</scope>
    <source>
        <strain evidence="2 3">DSM 43019</strain>
    </source>
</reference>
<feature type="compositionally biased region" description="Basic and acidic residues" evidence="1">
    <location>
        <begin position="245"/>
        <end position="267"/>
    </location>
</feature>
<organism evidence="2 3">
    <name type="scientific">Actinoplanes philippinensis</name>
    <dbReference type="NCBI Taxonomy" id="35752"/>
    <lineage>
        <taxon>Bacteria</taxon>
        <taxon>Bacillati</taxon>
        <taxon>Actinomycetota</taxon>
        <taxon>Actinomycetes</taxon>
        <taxon>Micromonosporales</taxon>
        <taxon>Micromonosporaceae</taxon>
        <taxon>Actinoplanes</taxon>
    </lineage>
</organism>
<evidence type="ECO:0000256" key="1">
    <source>
        <dbReference type="SAM" id="MobiDB-lite"/>
    </source>
</evidence>
<feature type="region of interest" description="Disordered" evidence="1">
    <location>
        <begin position="1"/>
        <end position="267"/>
    </location>
</feature>
<evidence type="ECO:0000313" key="2">
    <source>
        <dbReference type="EMBL" id="SFF48863.1"/>
    </source>
</evidence>
<feature type="compositionally biased region" description="Low complexity" evidence="1">
    <location>
        <begin position="15"/>
        <end position="28"/>
    </location>
</feature>
<dbReference type="EMBL" id="FONV01000011">
    <property type="protein sequence ID" value="SFF48863.1"/>
    <property type="molecule type" value="Genomic_DNA"/>
</dbReference>
<feature type="compositionally biased region" description="Acidic residues" evidence="1">
    <location>
        <begin position="151"/>
        <end position="161"/>
    </location>
</feature>
<feature type="compositionally biased region" description="Basic and acidic residues" evidence="1">
    <location>
        <begin position="205"/>
        <end position="224"/>
    </location>
</feature>
<evidence type="ECO:0000313" key="3">
    <source>
        <dbReference type="Proteomes" id="UP000199645"/>
    </source>
</evidence>
<dbReference type="AlphaFoldDB" id="A0A1I2J4T1"/>
<sequence>MSVEKLPPSFVLPTSPAAPASRPRSAPSKITKGGSPLTAAEKHINSKQRQTAKLSESPADAPDHNKQPRQARPQATGNGPPAGPQDARAAGDSHARQALPAMPGAAAARTTDTPVRTNGGRGSRRGPKAAAEQEPLAPTRRASGRQGLGITDEDEDEDEDETRANATPKKRKKTRGRRDRPERKGEATRSNTPPTKPGRTRGRRNPAEREDDETRPKPKAREPAGRGAKNPPRAKRKPAKASKQQRLEARPEAKARRYDRAREQEAS</sequence>
<gene>
    <name evidence="2" type="ORF">SAMN05421541_111239</name>
</gene>
<accession>A0A1I2J4T1</accession>
<dbReference type="Proteomes" id="UP000199645">
    <property type="component" value="Unassembled WGS sequence"/>
</dbReference>
<keyword evidence="3" id="KW-1185">Reference proteome</keyword>
<feature type="compositionally biased region" description="Basic residues" evidence="1">
    <location>
        <begin position="168"/>
        <end position="178"/>
    </location>
</feature>
<name>A0A1I2J4T1_9ACTN</name>
<feature type="compositionally biased region" description="Low complexity" evidence="1">
    <location>
        <begin position="96"/>
        <end position="109"/>
    </location>
</feature>